<sequence>MQALRSPTLGGDGNPPKLITNGESQIVGPASRARWWLGNRKCEVVAEPQWIHDRTFFAKATEFSVEIKLKSTANGMAEPSLLGVPCELRRNVLQLLLKQRGTIELQYPVWAGLEVFSHPLFQTCHKLREEALDIFYETNDFLWVIDVEHQSRSDPATYPAPTTVVNDWRQVEPHTINTLTPVLPWEFPGLMSRLRRLHVNVYLPQERNSGQLEVQLGALVKALDRGRRLLDFHVLVTAKRRAVQAPLSGREVNALEVLADMQVRGTVQVQTRYHFRAVWASVYGMKLPERMKARP</sequence>
<accession>A0A9P3CT24</accession>
<name>A0A9P3CT24_9PEZI</name>
<feature type="region of interest" description="Disordered" evidence="1">
    <location>
        <begin position="1"/>
        <end position="23"/>
    </location>
</feature>
<dbReference type="OrthoDB" id="3649512at2759"/>
<dbReference type="EMBL" id="BOLY01000008">
    <property type="protein sequence ID" value="GIZ48341.1"/>
    <property type="molecule type" value="Genomic_DNA"/>
</dbReference>
<dbReference type="Proteomes" id="UP000825890">
    <property type="component" value="Unassembled WGS sequence"/>
</dbReference>
<gene>
    <name evidence="2" type="ORF">CKM354_001140600</name>
</gene>
<protein>
    <submittedName>
        <fullName evidence="2">Uncharacterized protein</fullName>
    </submittedName>
</protein>
<keyword evidence="3" id="KW-1185">Reference proteome</keyword>
<dbReference type="RefSeq" id="XP_044662828.1">
    <property type="nucleotide sequence ID" value="XM_044806893.1"/>
</dbReference>
<reference evidence="2 3" key="1">
    <citation type="submission" date="2021-01" db="EMBL/GenBank/DDBJ databases">
        <title>Cercospora kikuchii MAFF 305040 whole genome shotgun sequence.</title>
        <authorList>
            <person name="Kashiwa T."/>
            <person name="Suzuki T."/>
        </authorList>
    </citation>
    <scope>NUCLEOTIDE SEQUENCE [LARGE SCALE GENOMIC DNA]</scope>
    <source>
        <strain evidence="2 3">MAFF 305040</strain>
    </source>
</reference>
<evidence type="ECO:0000313" key="3">
    <source>
        <dbReference type="Proteomes" id="UP000825890"/>
    </source>
</evidence>
<organism evidence="2 3">
    <name type="scientific">Cercospora kikuchii</name>
    <dbReference type="NCBI Taxonomy" id="84275"/>
    <lineage>
        <taxon>Eukaryota</taxon>
        <taxon>Fungi</taxon>
        <taxon>Dikarya</taxon>
        <taxon>Ascomycota</taxon>
        <taxon>Pezizomycotina</taxon>
        <taxon>Dothideomycetes</taxon>
        <taxon>Dothideomycetidae</taxon>
        <taxon>Mycosphaerellales</taxon>
        <taxon>Mycosphaerellaceae</taxon>
        <taxon>Cercospora</taxon>
    </lineage>
</organism>
<comment type="caution">
    <text evidence="2">The sequence shown here is derived from an EMBL/GenBank/DDBJ whole genome shotgun (WGS) entry which is preliminary data.</text>
</comment>
<evidence type="ECO:0000256" key="1">
    <source>
        <dbReference type="SAM" id="MobiDB-lite"/>
    </source>
</evidence>
<proteinExistence type="predicted"/>
<dbReference type="GeneID" id="68296981"/>
<evidence type="ECO:0000313" key="2">
    <source>
        <dbReference type="EMBL" id="GIZ48341.1"/>
    </source>
</evidence>
<dbReference type="AlphaFoldDB" id="A0A9P3CT24"/>